<dbReference type="PANTHER" id="PTHR43133:SF62">
    <property type="entry name" value="RNA POLYMERASE SIGMA FACTOR SIGZ"/>
    <property type="match status" value="1"/>
</dbReference>
<protein>
    <recommendedName>
        <fullName evidence="6">RNA polymerase sigma factor</fullName>
    </recommendedName>
</protein>
<evidence type="ECO:0000313" key="9">
    <source>
        <dbReference type="EMBL" id="MEJ8822755.1"/>
    </source>
</evidence>
<name>A0ABU8VY65_9BURK</name>
<evidence type="ECO:0000256" key="3">
    <source>
        <dbReference type="ARBA" id="ARBA00023082"/>
    </source>
</evidence>
<dbReference type="Gene3D" id="1.10.1740.10">
    <property type="match status" value="1"/>
</dbReference>
<dbReference type="Pfam" id="PF04542">
    <property type="entry name" value="Sigma70_r2"/>
    <property type="match status" value="1"/>
</dbReference>
<feature type="domain" description="RNA polymerase sigma-70 region 4" evidence="8">
    <location>
        <begin position="189"/>
        <end position="237"/>
    </location>
</feature>
<dbReference type="CDD" id="cd06171">
    <property type="entry name" value="Sigma70_r4"/>
    <property type="match status" value="1"/>
</dbReference>
<dbReference type="NCBIfam" id="TIGR02937">
    <property type="entry name" value="sigma70-ECF"/>
    <property type="match status" value="1"/>
</dbReference>
<evidence type="ECO:0000259" key="8">
    <source>
        <dbReference type="Pfam" id="PF04545"/>
    </source>
</evidence>
<dbReference type="PANTHER" id="PTHR43133">
    <property type="entry name" value="RNA POLYMERASE ECF-TYPE SIGMA FACTO"/>
    <property type="match status" value="1"/>
</dbReference>
<dbReference type="EMBL" id="JBBKZV010000005">
    <property type="protein sequence ID" value="MEJ8822755.1"/>
    <property type="molecule type" value="Genomic_DNA"/>
</dbReference>
<dbReference type="SUPFAM" id="SSF88659">
    <property type="entry name" value="Sigma3 and sigma4 domains of RNA polymerase sigma factors"/>
    <property type="match status" value="1"/>
</dbReference>
<dbReference type="Proteomes" id="UP001363010">
    <property type="component" value="Unassembled WGS sequence"/>
</dbReference>
<dbReference type="InterPro" id="IPR039425">
    <property type="entry name" value="RNA_pol_sigma-70-like"/>
</dbReference>
<dbReference type="PROSITE" id="PS01063">
    <property type="entry name" value="SIGMA70_ECF"/>
    <property type="match status" value="1"/>
</dbReference>
<dbReference type="InterPro" id="IPR007627">
    <property type="entry name" value="RNA_pol_sigma70_r2"/>
</dbReference>
<dbReference type="InterPro" id="IPR036388">
    <property type="entry name" value="WH-like_DNA-bd_sf"/>
</dbReference>
<organism evidence="9 10">
    <name type="scientific">Variovorax humicola</name>
    <dbReference type="NCBI Taxonomy" id="1769758"/>
    <lineage>
        <taxon>Bacteria</taxon>
        <taxon>Pseudomonadati</taxon>
        <taxon>Pseudomonadota</taxon>
        <taxon>Betaproteobacteria</taxon>
        <taxon>Burkholderiales</taxon>
        <taxon>Comamonadaceae</taxon>
        <taxon>Variovorax</taxon>
    </lineage>
</organism>
<proteinExistence type="inferred from homology"/>
<evidence type="ECO:0000256" key="5">
    <source>
        <dbReference type="ARBA" id="ARBA00023163"/>
    </source>
</evidence>
<comment type="similarity">
    <text evidence="1 6">Belongs to the sigma-70 factor family. ECF subfamily.</text>
</comment>
<gene>
    <name evidence="9" type="ORF">WKW80_12050</name>
</gene>
<dbReference type="RefSeq" id="WP_340363786.1">
    <property type="nucleotide sequence ID" value="NZ_JBBKZV010000005.1"/>
</dbReference>
<dbReference type="InterPro" id="IPR000838">
    <property type="entry name" value="RNA_pol_sigma70_ECF_CS"/>
</dbReference>
<feature type="domain" description="RNA polymerase sigma-70 region 2" evidence="7">
    <location>
        <begin position="85"/>
        <end position="152"/>
    </location>
</feature>
<dbReference type="Pfam" id="PF04545">
    <property type="entry name" value="Sigma70_r4"/>
    <property type="match status" value="1"/>
</dbReference>
<comment type="caution">
    <text evidence="9">The sequence shown here is derived from an EMBL/GenBank/DDBJ whole genome shotgun (WGS) entry which is preliminary data.</text>
</comment>
<sequence>MYATNARLDLFLVRCDLISAAVRKTRMTTVRQPTTSASKPAAPRTPWLSIVTTQQRRGAMPTSEELNAWVQAVAQSADRQAFAALFKHFAPRVKAYLMASGTPEAIAEDLTQEAMVMVWRKVAMFNPARAGLSTWIFAIARNLRMDHFRRQGNRTVDGADDDIDEIVDPMPALDEQVLATQRETLVRVAMAQLSAEQAQILRLSFFEERPHAGIARELGIPLGTVKSRVRLAVHHLRRMLDGFEP</sequence>
<dbReference type="InterPro" id="IPR007630">
    <property type="entry name" value="RNA_pol_sigma70_r4"/>
</dbReference>
<evidence type="ECO:0000259" key="7">
    <source>
        <dbReference type="Pfam" id="PF04542"/>
    </source>
</evidence>
<dbReference type="InterPro" id="IPR013325">
    <property type="entry name" value="RNA_pol_sigma_r2"/>
</dbReference>
<accession>A0ABU8VY65</accession>
<evidence type="ECO:0000256" key="4">
    <source>
        <dbReference type="ARBA" id="ARBA00023125"/>
    </source>
</evidence>
<keyword evidence="10" id="KW-1185">Reference proteome</keyword>
<keyword evidence="2 6" id="KW-0805">Transcription regulation</keyword>
<dbReference type="InterPro" id="IPR014284">
    <property type="entry name" value="RNA_pol_sigma-70_dom"/>
</dbReference>
<keyword evidence="5 6" id="KW-0804">Transcription</keyword>
<evidence type="ECO:0000313" key="10">
    <source>
        <dbReference type="Proteomes" id="UP001363010"/>
    </source>
</evidence>
<dbReference type="InterPro" id="IPR013324">
    <property type="entry name" value="RNA_pol_sigma_r3/r4-like"/>
</dbReference>
<evidence type="ECO:0000256" key="2">
    <source>
        <dbReference type="ARBA" id="ARBA00023015"/>
    </source>
</evidence>
<evidence type="ECO:0000256" key="6">
    <source>
        <dbReference type="RuleBase" id="RU000716"/>
    </source>
</evidence>
<dbReference type="SUPFAM" id="SSF88946">
    <property type="entry name" value="Sigma2 domain of RNA polymerase sigma factors"/>
    <property type="match status" value="1"/>
</dbReference>
<keyword evidence="4 6" id="KW-0238">DNA-binding</keyword>
<reference evidence="9 10" key="1">
    <citation type="submission" date="2024-03" db="EMBL/GenBank/DDBJ databases">
        <title>Novel species of the genus Variovorax.</title>
        <authorList>
            <person name="Liu Q."/>
            <person name="Xin Y.-H."/>
        </authorList>
    </citation>
    <scope>NUCLEOTIDE SEQUENCE [LARGE SCALE GENOMIC DNA]</scope>
    <source>
        <strain evidence="9 10">KACC 18501</strain>
    </source>
</reference>
<keyword evidence="3 6" id="KW-0731">Sigma factor</keyword>
<dbReference type="Gene3D" id="1.10.10.10">
    <property type="entry name" value="Winged helix-like DNA-binding domain superfamily/Winged helix DNA-binding domain"/>
    <property type="match status" value="1"/>
</dbReference>
<evidence type="ECO:0000256" key="1">
    <source>
        <dbReference type="ARBA" id="ARBA00010641"/>
    </source>
</evidence>